<proteinExistence type="predicted"/>
<dbReference type="Proteomes" id="UP001207294">
    <property type="component" value="Unassembled WGS sequence"/>
</dbReference>
<dbReference type="EMBL" id="JAOXML010000001">
    <property type="protein sequence ID" value="MCV4375194.1"/>
    <property type="molecule type" value="Genomic_DNA"/>
</dbReference>
<gene>
    <name evidence="1" type="ORF">OH718_01165</name>
</gene>
<dbReference type="RefSeq" id="WP_206401417.1">
    <property type="nucleotide sequence ID" value="NZ_JAFGZD010000001.1"/>
</dbReference>
<evidence type="ECO:0000313" key="1">
    <source>
        <dbReference type="EMBL" id="MCV4375194.1"/>
    </source>
</evidence>
<name>A0ABT3BQR3_9PSED</name>
<sequence length="89" mass="9978">MSITLEEIVATQHQQLNTLSRKIIYLMIRNQADNEGWSTISGSDFCRASALSKRSVEGVIKHLINSGIVERKKSAPSQASPYKYRIVTL</sequence>
<keyword evidence="2" id="KW-1185">Reference proteome</keyword>
<organism evidence="1 2">
    <name type="scientific">Pseudomonas capsici</name>
    <dbReference type="NCBI Taxonomy" id="2810614"/>
    <lineage>
        <taxon>Bacteria</taxon>
        <taxon>Pseudomonadati</taxon>
        <taxon>Pseudomonadota</taxon>
        <taxon>Gammaproteobacteria</taxon>
        <taxon>Pseudomonadales</taxon>
        <taxon>Pseudomonadaceae</taxon>
        <taxon>Pseudomonas</taxon>
    </lineage>
</organism>
<dbReference type="GeneID" id="93559527"/>
<comment type="caution">
    <text evidence="1">The sequence shown here is derived from an EMBL/GenBank/DDBJ whole genome shotgun (WGS) entry which is preliminary data.</text>
</comment>
<protein>
    <submittedName>
        <fullName evidence="1">Helix-turn-helix domain-containing protein</fullName>
    </submittedName>
</protein>
<reference evidence="1 2" key="1">
    <citation type="submission" date="2022-10" db="EMBL/GenBank/DDBJ databases">
        <title>Characterization of Pseudomonas capsici strains from pepper and tomato in Georgia.</title>
        <authorList>
            <person name="Zhao M."/>
            <person name="Dutta B."/>
        </authorList>
    </citation>
    <scope>NUCLEOTIDE SEQUENCE [LARGE SCALE GENOMIC DNA]</scope>
    <source>
        <strain evidence="1 2">Pc20-5</strain>
    </source>
</reference>
<accession>A0ABT3BQR3</accession>
<evidence type="ECO:0000313" key="2">
    <source>
        <dbReference type="Proteomes" id="UP001207294"/>
    </source>
</evidence>